<dbReference type="PANTHER" id="PTHR24221:SF590">
    <property type="entry name" value="COMPONENT LINKED WITH THE ASSEMBLY OF CYTOCHROME' TRANSPORT TRANSMEMBRANE ATP-BINDING PROTEIN ABC TRANSPORTER CYDD-RELATED"/>
    <property type="match status" value="1"/>
</dbReference>
<evidence type="ECO:0000259" key="8">
    <source>
        <dbReference type="PROSITE" id="PS50893"/>
    </source>
</evidence>
<keyword evidence="6 7" id="KW-0472">Membrane</keyword>
<dbReference type="InterPro" id="IPR039421">
    <property type="entry name" value="Type_1_exporter"/>
</dbReference>
<evidence type="ECO:0000256" key="2">
    <source>
        <dbReference type="ARBA" id="ARBA00022692"/>
    </source>
</evidence>
<dbReference type="EMBL" id="CP058316">
    <property type="protein sequence ID" value="QLD11148.1"/>
    <property type="molecule type" value="Genomic_DNA"/>
</dbReference>
<dbReference type="InterPro" id="IPR014216">
    <property type="entry name" value="ABC_transptr_CydD"/>
</dbReference>
<evidence type="ECO:0000256" key="6">
    <source>
        <dbReference type="ARBA" id="ARBA00023136"/>
    </source>
</evidence>
<dbReference type="RefSeq" id="WP_178010857.1">
    <property type="nucleotide sequence ID" value="NZ_CP058316.1"/>
</dbReference>
<evidence type="ECO:0000256" key="1">
    <source>
        <dbReference type="ARBA" id="ARBA00004651"/>
    </source>
</evidence>
<feature type="domain" description="ABC transporter" evidence="8">
    <location>
        <begin position="359"/>
        <end position="572"/>
    </location>
</feature>
<dbReference type="InterPro" id="IPR011527">
    <property type="entry name" value="ABC1_TM_dom"/>
</dbReference>
<name>A0A7D5EXF0_9MICO</name>
<feature type="transmembrane region" description="Helical" evidence="7">
    <location>
        <begin position="28"/>
        <end position="51"/>
    </location>
</feature>
<keyword evidence="5 7" id="KW-1133">Transmembrane helix</keyword>
<dbReference type="GO" id="GO:0016887">
    <property type="term" value="F:ATP hydrolysis activity"/>
    <property type="evidence" value="ECO:0007669"/>
    <property type="project" value="InterPro"/>
</dbReference>
<gene>
    <name evidence="10" type="primary">cydD</name>
    <name evidence="10" type="ORF">HW566_04755</name>
</gene>
<evidence type="ECO:0000313" key="10">
    <source>
        <dbReference type="EMBL" id="QLD11148.1"/>
    </source>
</evidence>
<evidence type="ECO:0000256" key="3">
    <source>
        <dbReference type="ARBA" id="ARBA00022741"/>
    </source>
</evidence>
<dbReference type="Gene3D" id="3.40.50.300">
    <property type="entry name" value="P-loop containing nucleotide triphosphate hydrolases"/>
    <property type="match status" value="1"/>
</dbReference>
<dbReference type="SUPFAM" id="SSF90123">
    <property type="entry name" value="ABC transporter transmembrane region"/>
    <property type="match status" value="1"/>
</dbReference>
<dbReference type="InterPro" id="IPR036640">
    <property type="entry name" value="ABC1_TM_sf"/>
</dbReference>
<dbReference type="AlphaFoldDB" id="A0A7D5EXF0"/>
<dbReference type="PROSITE" id="PS50893">
    <property type="entry name" value="ABC_TRANSPORTER_2"/>
    <property type="match status" value="1"/>
</dbReference>
<dbReference type="GO" id="GO:0005524">
    <property type="term" value="F:ATP binding"/>
    <property type="evidence" value="ECO:0007669"/>
    <property type="project" value="UniProtKB-KW"/>
</dbReference>
<dbReference type="GO" id="GO:0042883">
    <property type="term" value="P:cysteine transport"/>
    <property type="evidence" value="ECO:0007669"/>
    <property type="project" value="InterPro"/>
</dbReference>
<dbReference type="Pfam" id="PF00664">
    <property type="entry name" value="ABC_membrane"/>
    <property type="match status" value="1"/>
</dbReference>
<proteinExistence type="predicted"/>
<feature type="transmembrane region" description="Helical" evidence="7">
    <location>
        <begin position="171"/>
        <end position="191"/>
    </location>
</feature>
<dbReference type="Pfam" id="PF00005">
    <property type="entry name" value="ABC_tran"/>
    <property type="match status" value="1"/>
</dbReference>
<dbReference type="Proteomes" id="UP000509638">
    <property type="component" value="Chromosome"/>
</dbReference>
<dbReference type="Gene3D" id="1.20.1560.10">
    <property type="entry name" value="ABC transporter type 1, transmembrane domain"/>
    <property type="match status" value="1"/>
</dbReference>
<evidence type="ECO:0000256" key="5">
    <source>
        <dbReference type="ARBA" id="ARBA00022989"/>
    </source>
</evidence>
<dbReference type="InterPro" id="IPR003439">
    <property type="entry name" value="ABC_transporter-like_ATP-bd"/>
</dbReference>
<dbReference type="GO" id="GO:0005886">
    <property type="term" value="C:plasma membrane"/>
    <property type="evidence" value="ECO:0007669"/>
    <property type="project" value="UniProtKB-SubCell"/>
</dbReference>
<dbReference type="SMART" id="SM00382">
    <property type="entry name" value="AAA"/>
    <property type="match status" value="1"/>
</dbReference>
<dbReference type="SUPFAM" id="SSF52540">
    <property type="entry name" value="P-loop containing nucleoside triphosphate hydrolases"/>
    <property type="match status" value="1"/>
</dbReference>
<keyword evidence="2 7" id="KW-0812">Transmembrane</keyword>
<dbReference type="NCBIfam" id="TIGR02857">
    <property type="entry name" value="CydD"/>
    <property type="match status" value="1"/>
</dbReference>
<feature type="transmembrane region" description="Helical" evidence="7">
    <location>
        <begin position="145"/>
        <end position="165"/>
    </location>
</feature>
<accession>A0A7D5EXF0</accession>
<dbReference type="PROSITE" id="PS50929">
    <property type="entry name" value="ABC_TM1F"/>
    <property type="match status" value="1"/>
</dbReference>
<comment type="subcellular location">
    <subcellularLocation>
        <location evidence="1">Cell membrane</location>
        <topology evidence="1">Multi-pass membrane protein</topology>
    </subcellularLocation>
</comment>
<organism evidence="10 11">
    <name type="scientific">Microbacterium oleivorans</name>
    <dbReference type="NCBI Taxonomy" id="273677"/>
    <lineage>
        <taxon>Bacteria</taxon>
        <taxon>Bacillati</taxon>
        <taxon>Actinomycetota</taxon>
        <taxon>Actinomycetes</taxon>
        <taxon>Micrococcales</taxon>
        <taxon>Microbacteriaceae</taxon>
        <taxon>Microbacterium</taxon>
    </lineage>
</organism>
<reference evidence="10 11" key="1">
    <citation type="submission" date="2020-06" db="EMBL/GenBank/DDBJ databases">
        <authorList>
            <person name="Jo H."/>
        </authorList>
    </citation>
    <scope>NUCLEOTIDE SEQUENCE [LARGE SCALE GENOMIC DNA]</scope>
    <source>
        <strain evidence="10 11">I46</strain>
    </source>
</reference>
<feature type="transmembrane region" description="Helical" evidence="7">
    <location>
        <begin position="250"/>
        <end position="275"/>
    </location>
</feature>
<keyword evidence="4" id="KW-0067">ATP-binding</keyword>
<sequence>MDEPETPARSSGRPVDPRLLRYARTSRLFFVAIGAIGLAQTVVVAAFAWLLTRAIVGAVEGIPASELASVLAALGGVVAARAGLLWLRESISARAAARVRSELRDALTTAVGRLGPGWLAGRNSAQLAVTAGRGLDALDAYFGRYLPQLVLTAVATPLLIAVIWWNDAISGLTVLLTMPLIPLFMVLIGLATRTVQRAQWQTLRQLAARFADTVRGLATLTVFGRQHRAATSIERVTETYRAETMRVLRVSFLSGFALEFLASISVAIVAVSIGFRLIDGSLGLAVGLFVLLLAPEAYLPLRQVGVQFHAAAEGVAATDDVFEVLDAARELPSAPAPAGAGAPAAASGSARAAAGGGRVVRADGLRVRRGDALLEPVSFAAQPGTVTLLSGPSGSGKSSVFAALRGVAEAEGTVTLDGSSLPPASTWLAWAGQEPGLIAGTVADNVVLGSPAETLAQPEGRRMLRRALDLAGACSIDPALELGVRGSGLSGGQAQRVAVARALFRHLCGSAGVIALDEPSAALDAETEAALWRSLRGLADGGATVLLISHRASARSIADLQVPVRARQAVTA</sequence>
<evidence type="ECO:0000256" key="7">
    <source>
        <dbReference type="SAM" id="Phobius"/>
    </source>
</evidence>
<protein>
    <submittedName>
        <fullName evidence="10">Thiol reductant ABC exporter subunit CydD</fullName>
    </submittedName>
</protein>
<evidence type="ECO:0000313" key="11">
    <source>
        <dbReference type="Proteomes" id="UP000509638"/>
    </source>
</evidence>
<feature type="transmembrane region" description="Helical" evidence="7">
    <location>
        <begin position="67"/>
        <end position="87"/>
    </location>
</feature>
<evidence type="ECO:0000256" key="4">
    <source>
        <dbReference type="ARBA" id="ARBA00022840"/>
    </source>
</evidence>
<dbReference type="InterPro" id="IPR027417">
    <property type="entry name" value="P-loop_NTPase"/>
</dbReference>
<dbReference type="CDD" id="cd18584">
    <property type="entry name" value="ABC_6TM_AarD_CydD"/>
    <property type="match status" value="1"/>
</dbReference>
<dbReference type="GO" id="GO:0140359">
    <property type="term" value="F:ABC-type transporter activity"/>
    <property type="evidence" value="ECO:0007669"/>
    <property type="project" value="InterPro"/>
</dbReference>
<dbReference type="InterPro" id="IPR017871">
    <property type="entry name" value="ABC_transporter-like_CS"/>
</dbReference>
<evidence type="ECO:0000259" key="9">
    <source>
        <dbReference type="PROSITE" id="PS50929"/>
    </source>
</evidence>
<dbReference type="InterPro" id="IPR003593">
    <property type="entry name" value="AAA+_ATPase"/>
</dbReference>
<dbReference type="PROSITE" id="PS00211">
    <property type="entry name" value="ABC_TRANSPORTER_1"/>
    <property type="match status" value="1"/>
</dbReference>
<feature type="domain" description="ABC transmembrane type-1" evidence="9">
    <location>
        <begin position="31"/>
        <end position="313"/>
    </location>
</feature>
<keyword evidence="3" id="KW-0547">Nucleotide-binding</keyword>
<dbReference type="PANTHER" id="PTHR24221">
    <property type="entry name" value="ATP-BINDING CASSETTE SUB-FAMILY B"/>
    <property type="match status" value="1"/>
</dbReference>